<comment type="caution">
    <text evidence="2">The sequence shown here is derived from an EMBL/GenBank/DDBJ whole genome shotgun (WGS) entry which is preliminary data.</text>
</comment>
<reference evidence="2 3" key="1">
    <citation type="journal article" date="2021" name="Commun. Biol.">
        <title>The genome of Shorea leprosula (Dipterocarpaceae) highlights the ecological relevance of drought in aseasonal tropical rainforests.</title>
        <authorList>
            <person name="Ng K.K.S."/>
            <person name="Kobayashi M.J."/>
            <person name="Fawcett J.A."/>
            <person name="Hatakeyama M."/>
            <person name="Paape T."/>
            <person name="Ng C.H."/>
            <person name="Ang C.C."/>
            <person name="Tnah L.H."/>
            <person name="Lee C.T."/>
            <person name="Nishiyama T."/>
            <person name="Sese J."/>
            <person name="O'Brien M.J."/>
            <person name="Copetti D."/>
            <person name="Mohd Noor M.I."/>
            <person name="Ong R.C."/>
            <person name="Putra M."/>
            <person name="Sireger I.Z."/>
            <person name="Indrioko S."/>
            <person name="Kosugi Y."/>
            <person name="Izuno A."/>
            <person name="Isagi Y."/>
            <person name="Lee S.L."/>
            <person name="Shimizu K.K."/>
        </authorList>
    </citation>
    <scope>NUCLEOTIDE SEQUENCE [LARGE SCALE GENOMIC DNA]</scope>
    <source>
        <strain evidence="2">214</strain>
    </source>
</reference>
<proteinExistence type="predicted"/>
<sequence length="34" mass="3736">MLAFPVAVVESEDEEVGESEGDESDQGKGKRRRV</sequence>
<accession>A0AAV5ME37</accession>
<gene>
    <name evidence="2" type="ORF">SLEP1_g53712</name>
</gene>
<dbReference type="Proteomes" id="UP001054252">
    <property type="component" value="Unassembled WGS sequence"/>
</dbReference>
<protein>
    <submittedName>
        <fullName evidence="2">Uncharacterized protein</fullName>
    </submittedName>
</protein>
<feature type="region of interest" description="Disordered" evidence="1">
    <location>
        <begin position="1"/>
        <end position="34"/>
    </location>
</feature>
<dbReference type="AlphaFoldDB" id="A0AAV5ME37"/>
<dbReference type="EMBL" id="BPVZ01000214">
    <property type="protein sequence ID" value="GKV46737.1"/>
    <property type="molecule type" value="Genomic_DNA"/>
</dbReference>
<evidence type="ECO:0000313" key="2">
    <source>
        <dbReference type="EMBL" id="GKV46737.1"/>
    </source>
</evidence>
<feature type="compositionally biased region" description="Acidic residues" evidence="1">
    <location>
        <begin position="10"/>
        <end position="24"/>
    </location>
</feature>
<evidence type="ECO:0000313" key="3">
    <source>
        <dbReference type="Proteomes" id="UP001054252"/>
    </source>
</evidence>
<keyword evidence="3" id="KW-1185">Reference proteome</keyword>
<organism evidence="2 3">
    <name type="scientific">Rubroshorea leprosula</name>
    <dbReference type="NCBI Taxonomy" id="152421"/>
    <lineage>
        <taxon>Eukaryota</taxon>
        <taxon>Viridiplantae</taxon>
        <taxon>Streptophyta</taxon>
        <taxon>Embryophyta</taxon>
        <taxon>Tracheophyta</taxon>
        <taxon>Spermatophyta</taxon>
        <taxon>Magnoliopsida</taxon>
        <taxon>eudicotyledons</taxon>
        <taxon>Gunneridae</taxon>
        <taxon>Pentapetalae</taxon>
        <taxon>rosids</taxon>
        <taxon>malvids</taxon>
        <taxon>Malvales</taxon>
        <taxon>Dipterocarpaceae</taxon>
        <taxon>Rubroshorea</taxon>
    </lineage>
</organism>
<evidence type="ECO:0000256" key="1">
    <source>
        <dbReference type="SAM" id="MobiDB-lite"/>
    </source>
</evidence>
<name>A0AAV5ME37_9ROSI</name>